<dbReference type="SUPFAM" id="SSF52540">
    <property type="entry name" value="P-loop containing nucleoside triphosphate hydrolases"/>
    <property type="match status" value="1"/>
</dbReference>
<dbReference type="Proteomes" id="UP000265618">
    <property type="component" value="Unassembled WGS sequence"/>
</dbReference>
<accession>A0A9K3GFT1</accession>
<dbReference type="Pfam" id="PF01712">
    <property type="entry name" value="dNK"/>
    <property type="match status" value="1"/>
</dbReference>
<gene>
    <name evidence="2" type="ORF">KIPB_001907</name>
</gene>
<keyword evidence="3" id="KW-1185">Reference proteome</keyword>
<comment type="caution">
    <text evidence="2">The sequence shown here is derived from an EMBL/GenBank/DDBJ whole genome shotgun (WGS) entry which is preliminary data.</text>
</comment>
<dbReference type="OrthoDB" id="567086at2759"/>
<feature type="domain" description="Deoxynucleoside kinase" evidence="1">
    <location>
        <begin position="29"/>
        <end position="89"/>
    </location>
</feature>
<dbReference type="AlphaFoldDB" id="A0A9K3GFT1"/>
<dbReference type="EMBL" id="BDIP01000288">
    <property type="protein sequence ID" value="GIQ81015.1"/>
    <property type="molecule type" value="Genomic_DNA"/>
</dbReference>
<dbReference type="Gene3D" id="3.40.50.300">
    <property type="entry name" value="P-loop containing nucleotide triphosphate hydrolases"/>
    <property type="match status" value="1"/>
</dbReference>
<reference evidence="2 3" key="1">
    <citation type="journal article" date="2018" name="PLoS ONE">
        <title>The draft genome of Kipferlia bialata reveals reductive genome evolution in fornicate parasites.</title>
        <authorList>
            <person name="Tanifuji G."/>
            <person name="Takabayashi S."/>
            <person name="Kume K."/>
            <person name="Takagi M."/>
            <person name="Nakayama T."/>
            <person name="Kamikawa R."/>
            <person name="Inagaki Y."/>
            <person name="Hashimoto T."/>
        </authorList>
    </citation>
    <scope>NUCLEOTIDE SEQUENCE [LARGE SCALE GENOMIC DNA]</scope>
    <source>
        <strain evidence="2">NY0173</strain>
    </source>
</reference>
<proteinExistence type="predicted"/>
<name>A0A9K3GFT1_9EUKA</name>
<evidence type="ECO:0000313" key="3">
    <source>
        <dbReference type="Proteomes" id="UP000265618"/>
    </source>
</evidence>
<organism evidence="2 3">
    <name type="scientific">Kipferlia bialata</name>
    <dbReference type="NCBI Taxonomy" id="797122"/>
    <lineage>
        <taxon>Eukaryota</taxon>
        <taxon>Metamonada</taxon>
        <taxon>Carpediemonas-like organisms</taxon>
        <taxon>Kipferlia</taxon>
    </lineage>
</organism>
<dbReference type="InterPro" id="IPR027417">
    <property type="entry name" value="P-loop_NTPase"/>
</dbReference>
<evidence type="ECO:0000259" key="1">
    <source>
        <dbReference type="Pfam" id="PF01712"/>
    </source>
</evidence>
<sequence length="126" mass="14578">MGNEMSQYKRIRDQYQTFEELVQVGVSKYQIRQRNRECESGITLEYLTMLHNAYQDFIQDISKTIPVIRVRWDQYRSAQDVAEKLAEEFARLRTVRNVSFPGSTVMEVGCVGKTTSPVSGMSTIEL</sequence>
<evidence type="ECO:0000313" key="2">
    <source>
        <dbReference type="EMBL" id="GIQ81015.1"/>
    </source>
</evidence>
<dbReference type="InterPro" id="IPR031314">
    <property type="entry name" value="DNK_dom"/>
</dbReference>
<protein>
    <recommendedName>
        <fullName evidence="1">Deoxynucleoside kinase domain-containing protein</fullName>
    </recommendedName>
</protein>